<keyword evidence="2" id="KW-0808">Transferase</keyword>
<dbReference type="Proteomes" id="UP000438699">
    <property type="component" value="Unassembled WGS sequence"/>
</dbReference>
<organism evidence="2 3">
    <name type="scientific">Pseudodesulfovibrio senegalensis</name>
    <dbReference type="NCBI Taxonomy" id="1721087"/>
    <lineage>
        <taxon>Bacteria</taxon>
        <taxon>Pseudomonadati</taxon>
        <taxon>Thermodesulfobacteriota</taxon>
        <taxon>Desulfovibrionia</taxon>
        <taxon>Desulfovibrionales</taxon>
        <taxon>Desulfovibrionaceae</taxon>
    </lineage>
</organism>
<dbReference type="RefSeq" id="WP_151148991.1">
    <property type="nucleotide sequence ID" value="NZ_WAIE01000001.1"/>
</dbReference>
<dbReference type="EMBL" id="WAIE01000001">
    <property type="protein sequence ID" value="KAB1442800.1"/>
    <property type="molecule type" value="Genomic_DNA"/>
</dbReference>
<comment type="caution">
    <text evidence="2">The sequence shown here is derived from an EMBL/GenBank/DDBJ whole genome shotgun (WGS) entry which is preliminary data.</text>
</comment>
<gene>
    <name evidence="2" type="ORF">F8A88_00550</name>
</gene>
<accession>A0A6N6N3H8</accession>
<dbReference type="InterPro" id="IPR013216">
    <property type="entry name" value="Methyltransf_11"/>
</dbReference>
<dbReference type="PANTHER" id="PTHR43591">
    <property type="entry name" value="METHYLTRANSFERASE"/>
    <property type="match status" value="1"/>
</dbReference>
<evidence type="ECO:0000313" key="2">
    <source>
        <dbReference type="EMBL" id="KAB1442800.1"/>
    </source>
</evidence>
<dbReference type="OrthoDB" id="9777830at2"/>
<dbReference type="Gene3D" id="3.40.50.720">
    <property type="entry name" value="NAD(P)-binding Rossmann-like Domain"/>
    <property type="match status" value="1"/>
</dbReference>
<protein>
    <submittedName>
        <fullName evidence="2">Methyltransferase domain-containing protein</fullName>
    </submittedName>
</protein>
<evidence type="ECO:0000313" key="3">
    <source>
        <dbReference type="Proteomes" id="UP000438699"/>
    </source>
</evidence>
<dbReference type="Gene3D" id="3.40.50.150">
    <property type="entry name" value="Vaccinia Virus protein VP39"/>
    <property type="match status" value="1"/>
</dbReference>
<dbReference type="GO" id="GO:0032259">
    <property type="term" value="P:methylation"/>
    <property type="evidence" value="ECO:0007669"/>
    <property type="project" value="UniProtKB-KW"/>
</dbReference>
<feature type="domain" description="Methyltransferase type 11" evidence="1">
    <location>
        <begin position="227"/>
        <end position="274"/>
    </location>
</feature>
<dbReference type="AlphaFoldDB" id="A0A6N6N3H8"/>
<evidence type="ECO:0000259" key="1">
    <source>
        <dbReference type="Pfam" id="PF08241"/>
    </source>
</evidence>
<sequence length="379" mass="42639">MSFDWIDEDRLPQFAPGEQLLLFGAGQGCVELLQWLAEFAPQTIVTAIADNDNSMWGRSLQGYPVIDPATIAEHEFSRIVITTISGEDPVSAQLRAMGHEPGEHFCAVGRYPTNHLGNFNILLELDRACPFLNPGSRILHVGPGGFLGLECSLYALGHEPCSMDAYAFGVSYPDVTERMDKYRGTRDALLQTPQAKDVPDAAERFDSLFSERGGRIMLDEQRMPYVAPARFSSLPFDDASLDVISSFAVLEHVRSPENVVRECRRVLRPGGVAVQRILSRDHRSFGQVAGYHPASYLDHSPQEWEAVNTDKFYQNRVLPEEWRDLFEQGGLRVEFFRTLGQYHFSDEERERLHPDFAHVAEAGVVSVNCDMVVRKYENG</sequence>
<dbReference type="SUPFAM" id="SSF53335">
    <property type="entry name" value="S-adenosyl-L-methionine-dependent methyltransferases"/>
    <property type="match status" value="1"/>
</dbReference>
<name>A0A6N6N3H8_9BACT</name>
<dbReference type="Pfam" id="PF08241">
    <property type="entry name" value="Methyltransf_11"/>
    <property type="match status" value="1"/>
</dbReference>
<keyword evidence="3" id="KW-1185">Reference proteome</keyword>
<dbReference type="InterPro" id="IPR029063">
    <property type="entry name" value="SAM-dependent_MTases_sf"/>
</dbReference>
<proteinExistence type="predicted"/>
<dbReference type="GO" id="GO:0008757">
    <property type="term" value="F:S-adenosylmethionine-dependent methyltransferase activity"/>
    <property type="evidence" value="ECO:0007669"/>
    <property type="project" value="InterPro"/>
</dbReference>
<reference evidence="2 3" key="1">
    <citation type="journal article" date="2017" name="Int. J. Syst. Evol. Microbiol.">
        <title>Desulfovibrio senegalensis sp. nov., a mesophilic sulfate reducer isolated from marine sediment.</title>
        <authorList>
            <person name="Thioye A."/>
            <person name="Gam Z.B.A."/>
            <person name="Mbengue M."/>
            <person name="Cayol J.L."/>
            <person name="Joseph-Bartoli M."/>
            <person name="Toure-Kane C."/>
            <person name="Labat M."/>
        </authorList>
    </citation>
    <scope>NUCLEOTIDE SEQUENCE [LARGE SCALE GENOMIC DNA]</scope>
    <source>
        <strain evidence="2 3">DSM 101509</strain>
    </source>
</reference>
<keyword evidence="2" id="KW-0489">Methyltransferase</keyword>